<evidence type="ECO:0000313" key="8">
    <source>
        <dbReference type="EMBL" id="MBW0502945.1"/>
    </source>
</evidence>
<comment type="subcellular location">
    <subcellularLocation>
        <location evidence="6">Cytoplasm</location>
    </subcellularLocation>
    <subcellularLocation>
        <location evidence="6">Cytoplasm</location>
        <location evidence="6">P-body</location>
    </subcellularLocation>
</comment>
<proteinExistence type="inferred from homology"/>
<comment type="similarity">
    <text evidence="1 6">Belongs to the snRNP Sm proteins family.</text>
</comment>
<dbReference type="Proteomes" id="UP000765509">
    <property type="component" value="Unassembled WGS sequence"/>
</dbReference>
<dbReference type="GO" id="GO:1990726">
    <property type="term" value="C:Lsm1-7-Pat1 complex"/>
    <property type="evidence" value="ECO:0007669"/>
    <property type="project" value="TreeGrafter"/>
</dbReference>
<dbReference type="GO" id="GO:0000932">
    <property type="term" value="C:P-body"/>
    <property type="evidence" value="ECO:0007669"/>
    <property type="project" value="UniProtKB-SubCell"/>
</dbReference>
<evidence type="ECO:0000256" key="6">
    <source>
        <dbReference type="RuleBase" id="RU365047"/>
    </source>
</evidence>
<dbReference type="GO" id="GO:0006397">
    <property type="term" value="P:mRNA processing"/>
    <property type="evidence" value="ECO:0007669"/>
    <property type="project" value="UniProtKB-UniRule"/>
</dbReference>
<dbReference type="PANTHER" id="PTHR15588">
    <property type="entry name" value="LSM1"/>
    <property type="match status" value="1"/>
</dbReference>
<gene>
    <name evidence="6" type="primary">LSM1</name>
    <name evidence="8" type="ORF">O181_042660</name>
</gene>
<comment type="caution">
    <text evidence="8">The sequence shown here is derived from an EMBL/GenBank/DDBJ whole genome shotgun (WGS) entry which is preliminary data.</text>
</comment>
<dbReference type="InterPro" id="IPR010920">
    <property type="entry name" value="LSM_dom_sf"/>
</dbReference>
<comment type="subunit">
    <text evidence="6">Component of the heptameric LSM1-LSM7 complex that forms a seven-membered ring structure with a donut shape.</text>
</comment>
<reference evidence="8" key="1">
    <citation type="submission" date="2021-03" db="EMBL/GenBank/DDBJ databases">
        <title>Draft genome sequence of rust myrtle Austropuccinia psidii MF-1, a brazilian biotype.</title>
        <authorList>
            <person name="Quecine M.C."/>
            <person name="Pachon D.M.R."/>
            <person name="Bonatelli M.L."/>
            <person name="Correr F.H."/>
            <person name="Franceschini L.M."/>
            <person name="Leite T.F."/>
            <person name="Margarido G.R.A."/>
            <person name="Almeida C.A."/>
            <person name="Ferrarezi J.A."/>
            <person name="Labate C.A."/>
        </authorList>
    </citation>
    <scope>NUCLEOTIDE SEQUENCE</scope>
    <source>
        <strain evidence="8">MF-1</strain>
    </source>
</reference>
<evidence type="ECO:0000256" key="3">
    <source>
        <dbReference type="ARBA" id="ARBA00022664"/>
    </source>
</evidence>
<dbReference type="GO" id="GO:0003729">
    <property type="term" value="F:mRNA binding"/>
    <property type="evidence" value="ECO:0007669"/>
    <property type="project" value="TreeGrafter"/>
</dbReference>
<dbReference type="PANTHER" id="PTHR15588:SF8">
    <property type="entry name" value="U6 SNRNA-ASSOCIATED SM-LIKE PROTEIN LSM1"/>
    <property type="match status" value="1"/>
</dbReference>
<evidence type="ECO:0000256" key="5">
    <source>
        <dbReference type="ARBA" id="ARBA00023274"/>
    </source>
</evidence>
<keyword evidence="3 6" id="KW-0507">mRNA processing</keyword>
<keyword evidence="4 6" id="KW-0694">RNA-binding</keyword>
<dbReference type="GO" id="GO:1990904">
    <property type="term" value="C:ribonucleoprotein complex"/>
    <property type="evidence" value="ECO:0007669"/>
    <property type="project" value="UniProtKB-KW"/>
</dbReference>
<keyword evidence="2 6" id="KW-0963">Cytoplasm</keyword>
<dbReference type="Pfam" id="PF01423">
    <property type="entry name" value="LSM"/>
    <property type="match status" value="1"/>
</dbReference>
<dbReference type="InterPro" id="IPR044642">
    <property type="entry name" value="PTHR15588"/>
</dbReference>
<evidence type="ECO:0000256" key="2">
    <source>
        <dbReference type="ARBA" id="ARBA00022490"/>
    </source>
</evidence>
<evidence type="ECO:0000313" key="9">
    <source>
        <dbReference type="Proteomes" id="UP000765509"/>
    </source>
</evidence>
<keyword evidence="5 6" id="KW-0687">Ribonucleoprotein</keyword>
<dbReference type="InterPro" id="IPR001163">
    <property type="entry name" value="Sm_dom_euk/arc"/>
</dbReference>
<protein>
    <recommendedName>
        <fullName evidence="6">U6 snRNA-associated Sm-like protein LSm1</fullName>
    </recommendedName>
</protein>
<comment type="function">
    <text evidence="6">Component of the cytoplasmic LSM1-LSM7 complex which is involved in mRNA degradation.</text>
</comment>
<dbReference type="InterPro" id="IPR047575">
    <property type="entry name" value="Sm"/>
</dbReference>
<dbReference type="AlphaFoldDB" id="A0A9Q3HIE3"/>
<keyword evidence="9" id="KW-1185">Reference proteome</keyword>
<dbReference type="Gene3D" id="2.30.30.100">
    <property type="match status" value="1"/>
</dbReference>
<evidence type="ECO:0000256" key="4">
    <source>
        <dbReference type="ARBA" id="ARBA00022884"/>
    </source>
</evidence>
<sequence>MFVIVVLHFVNRQFRSSFLEIKSVDDAQDEDCRKNTGRIEGKHLLKAVNFFASMDNFLSNVPFTTSGALVDIVDKKILVTLRDGKKFIGVLRSYDQFANLVLQDTIERIHVGIGKDQNRPCGKYADIWKGVFLVRGENVVLLGEIDLDKEDDVIQKCDLDSVENVMEMQKDEQEIKAQVIKQKDKVLFDRYGFGKEGDEGDRY</sequence>
<accession>A0A9Q3HIE3</accession>
<feature type="domain" description="Sm" evidence="7">
    <location>
        <begin position="64"/>
        <end position="148"/>
    </location>
</feature>
<dbReference type="OrthoDB" id="10263346at2759"/>
<dbReference type="GO" id="GO:0000290">
    <property type="term" value="P:deadenylation-dependent decapping of nuclear-transcribed mRNA"/>
    <property type="evidence" value="ECO:0007669"/>
    <property type="project" value="TreeGrafter"/>
</dbReference>
<dbReference type="PROSITE" id="PS52002">
    <property type="entry name" value="SM"/>
    <property type="match status" value="1"/>
</dbReference>
<dbReference type="CDD" id="cd01728">
    <property type="entry name" value="LSm1"/>
    <property type="match status" value="1"/>
</dbReference>
<evidence type="ECO:0000256" key="1">
    <source>
        <dbReference type="ARBA" id="ARBA00006850"/>
    </source>
</evidence>
<name>A0A9Q3HIE3_9BASI</name>
<dbReference type="EMBL" id="AVOT02017091">
    <property type="protein sequence ID" value="MBW0502945.1"/>
    <property type="molecule type" value="Genomic_DNA"/>
</dbReference>
<organism evidence="8 9">
    <name type="scientific">Austropuccinia psidii MF-1</name>
    <dbReference type="NCBI Taxonomy" id="1389203"/>
    <lineage>
        <taxon>Eukaryota</taxon>
        <taxon>Fungi</taxon>
        <taxon>Dikarya</taxon>
        <taxon>Basidiomycota</taxon>
        <taxon>Pucciniomycotina</taxon>
        <taxon>Pucciniomycetes</taxon>
        <taxon>Pucciniales</taxon>
        <taxon>Sphaerophragmiaceae</taxon>
        <taxon>Austropuccinia</taxon>
    </lineage>
</organism>
<dbReference type="SUPFAM" id="SSF50182">
    <property type="entry name" value="Sm-like ribonucleoproteins"/>
    <property type="match status" value="1"/>
</dbReference>
<evidence type="ECO:0000259" key="7">
    <source>
        <dbReference type="PROSITE" id="PS52002"/>
    </source>
</evidence>
<dbReference type="InterPro" id="IPR034104">
    <property type="entry name" value="Lsm1"/>
</dbReference>
<dbReference type="SMART" id="SM00651">
    <property type="entry name" value="Sm"/>
    <property type="match status" value="1"/>
</dbReference>